<dbReference type="SUPFAM" id="SSF53254">
    <property type="entry name" value="Phosphoglycerate mutase-like"/>
    <property type="match status" value="1"/>
</dbReference>
<reference evidence="5 6" key="1">
    <citation type="submission" date="2015-07" db="EMBL/GenBank/DDBJ databases">
        <title>High-quality genome of monoxenous trypanosomatid Leptomonas pyrrhocoris.</title>
        <authorList>
            <person name="Flegontov P."/>
            <person name="Butenko A."/>
            <person name="Firsov S."/>
            <person name="Vlcek C."/>
            <person name="Logacheva M.D."/>
            <person name="Field M."/>
            <person name="Filatov D."/>
            <person name="Flegontova O."/>
            <person name="Gerasimov E."/>
            <person name="Jackson A.P."/>
            <person name="Kelly S."/>
            <person name="Opperdoes F."/>
            <person name="O'Reilly A."/>
            <person name="Votypka J."/>
            <person name="Yurchenko V."/>
            <person name="Lukes J."/>
        </authorList>
    </citation>
    <scope>NUCLEOTIDE SEQUENCE [LARGE SCALE GENOMIC DNA]</scope>
    <source>
        <strain evidence="5">H10</strain>
    </source>
</reference>
<dbReference type="InterPro" id="IPR013078">
    <property type="entry name" value="His_Pase_superF_clade-1"/>
</dbReference>
<protein>
    <recommendedName>
        <fullName evidence="3">Serine/threonine-protein phosphatase PGAM5, mitochondrial</fullName>
    </recommendedName>
    <alternativeName>
        <fullName evidence="4">Serine/threonine-protein phosphatase Pgam5, mitochondrial</fullName>
    </alternativeName>
</protein>
<evidence type="ECO:0000256" key="1">
    <source>
        <dbReference type="ARBA" id="ARBA00006717"/>
    </source>
</evidence>
<dbReference type="InterPro" id="IPR029033">
    <property type="entry name" value="His_PPase_superfam"/>
</dbReference>
<dbReference type="EMBL" id="LGTL01000006">
    <property type="protein sequence ID" value="KPA81441.1"/>
    <property type="molecule type" value="Genomic_DNA"/>
</dbReference>
<dbReference type="PANTHER" id="PTHR20935:SF0">
    <property type="entry name" value="SERINE_THREONINE-PROTEIN PHOSPHATASE PGAM5, MITOCHONDRIAL"/>
    <property type="match status" value="1"/>
</dbReference>
<dbReference type="PANTHER" id="PTHR20935">
    <property type="entry name" value="PHOSPHOGLYCERATE MUTASE-RELATED"/>
    <property type="match status" value="1"/>
</dbReference>
<dbReference type="Gene3D" id="3.40.50.1240">
    <property type="entry name" value="Phosphoglycerate mutase-like"/>
    <property type="match status" value="1"/>
</dbReference>
<accession>A0A0N0DW89</accession>
<dbReference type="Pfam" id="PF00300">
    <property type="entry name" value="His_Phos_1"/>
    <property type="match status" value="2"/>
</dbReference>
<sequence>MAFTLRRFCCSVAFGFTASPFIRGAGVAFCESVSTPSPSTSSGSFFSRFTSKSDSDYVRTWGVKWVEDWDRPAVRGIRDDRSSSIQRQIILIRHGQYESETQDDDSIRCLTPLGVKQARATGVYLQKLFQESGRRKEAAAAYRAARLAYKQIKLDDVPDDAVDAAMRRMEAASVAYRSAGGIFVDGAPRQVYVSNLTRAKQTADLLLEAFPSALKKSVKVDSALRERFPCDVEPKRSHVATAENMKAAEEVFERYFHRPTSDESSVEIIVGHANVIRYLTMRALQLPPEAWLRTSLPHCSVTTITIRGTGHVSLVGMGSYGHLPPELVTTSNLP</sequence>
<evidence type="ECO:0000313" key="5">
    <source>
        <dbReference type="EMBL" id="KPA81442.1"/>
    </source>
</evidence>
<dbReference type="AlphaFoldDB" id="A0A0N0DW89"/>
<dbReference type="RefSeq" id="XP_015659881.1">
    <property type="nucleotide sequence ID" value="XM_015801261.1"/>
</dbReference>
<organism evidence="5 6">
    <name type="scientific">Leptomonas pyrrhocoris</name>
    <name type="common">Firebug parasite</name>
    <dbReference type="NCBI Taxonomy" id="157538"/>
    <lineage>
        <taxon>Eukaryota</taxon>
        <taxon>Discoba</taxon>
        <taxon>Euglenozoa</taxon>
        <taxon>Kinetoplastea</taxon>
        <taxon>Metakinetoplastina</taxon>
        <taxon>Trypanosomatida</taxon>
        <taxon>Trypanosomatidae</taxon>
        <taxon>Leishmaniinae</taxon>
        <taxon>Leptomonas</taxon>
    </lineage>
</organism>
<comment type="similarity">
    <text evidence="1">Belongs to the phosphoglycerate mutase family. BPG-dependent PGAM subfamily.</text>
</comment>
<dbReference type="OrthoDB" id="2118094at2759"/>
<dbReference type="GO" id="GO:0005739">
    <property type="term" value="C:mitochondrion"/>
    <property type="evidence" value="ECO:0007669"/>
    <property type="project" value="TreeGrafter"/>
</dbReference>
<evidence type="ECO:0000256" key="2">
    <source>
        <dbReference type="ARBA" id="ARBA00022801"/>
    </source>
</evidence>
<dbReference type="GO" id="GO:0090141">
    <property type="term" value="P:positive regulation of mitochondrial fission"/>
    <property type="evidence" value="ECO:0007669"/>
    <property type="project" value="TreeGrafter"/>
</dbReference>
<dbReference type="InterPro" id="IPR051021">
    <property type="entry name" value="Mito_Ser/Thr_phosphatase"/>
</dbReference>
<gene>
    <name evidence="5" type="ORF">ABB37_03809</name>
</gene>
<keyword evidence="2" id="KW-0378">Hydrolase</keyword>
<name>A0A0N0DW89_LEPPY</name>
<dbReference type="GeneID" id="26904100"/>
<dbReference type="OMA" id="THIMIKP"/>
<keyword evidence="6" id="KW-1185">Reference proteome</keyword>
<dbReference type="CDD" id="cd07067">
    <property type="entry name" value="HP_PGM_like"/>
    <property type="match status" value="1"/>
</dbReference>
<dbReference type="RefSeq" id="XP_015659880.1">
    <property type="nucleotide sequence ID" value="XM_015801260.1"/>
</dbReference>
<evidence type="ECO:0000256" key="3">
    <source>
        <dbReference type="ARBA" id="ARBA00039765"/>
    </source>
</evidence>
<evidence type="ECO:0000256" key="4">
    <source>
        <dbReference type="ARBA" id="ARBA00040722"/>
    </source>
</evidence>
<dbReference type="VEuPathDB" id="TriTrypDB:LpyrH10_06_1790"/>
<evidence type="ECO:0000313" key="6">
    <source>
        <dbReference type="Proteomes" id="UP000037923"/>
    </source>
</evidence>
<dbReference type="Proteomes" id="UP000037923">
    <property type="component" value="Unassembled WGS sequence"/>
</dbReference>
<dbReference type="SMART" id="SM00855">
    <property type="entry name" value="PGAM"/>
    <property type="match status" value="1"/>
</dbReference>
<comment type="caution">
    <text evidence="5">The sequence shown here is derived from an EMBL/GenBank/DDBJ whole genome shotgun (WGS) entry which is preliminary data.</text>
</comment>
<proteinExistence type="inferred from homology"/>
<dbReference type="GO" id="GO:0004722">
    <property type="term" value="F:protein serine/threonine phosphatase activity"/>
    <property type="evidence" value="ECO:0007669"/>
    <property type="project" value="TreeGrafter"/>
</dbReference>
<dbReference type="EMBL" id="LGTL01000006">
    <property type="protein sequence ID" value="KPA81442.1"/>
    <property type="molecule type" value="Genomic_DNA"/>
</dbReference>